<protein>
    <recommendedName>
        <fullName evidence="1">Bacterial mobilisation domain-containing protein</fullName>
    </recommendedName>
</protein>
<name>H5THI2_GORO1</name>
<dbReference type="Pfam" id="PF05713">
    <property type="entry name" value="MobC"/>
    <property type="match status" value="1"/>
</dbReference>
<evidence type="ECO:0000313" key="2">
    <source>
        <dbReference type="EMBL" id="GAB32940.1"/>
    </source>
</evidence>
<dbReference type="Proteomes" id="UP000005038">
    <property type="component" value="Unassembled WGS sequence"/>
</dbReference>
<dbReference type="AlphaFoldDB" id="H5THI2"/>
<feature type="domain" description="Bacterial mobilisation" evidence="1">
    <location>
        <begin position="99"/>
        <end position="122"/>
    </location>
</feature>
<proteinExistence type="predicted"/>
<comment type="caution">
    <text evidence="2">The sequence shown here is derived from an EMBL/GenBank/DDBJ whole genome shotgun (WGS) entry which is preliminary data.</text>
</comment>
<evidence type="ECO:0000313" key="3">
    <source>
        <dbReference type="Proteomes" id="UP000005038"/>
    </source>
</evidence>
<dbReference type="InterPro" id="IPR008687">
    <property type="entry name" value="MobC"/>
</dbReference>
<reference evidence="2" key="1">
    <citation type="submission" date="2012-02" db="EMBL/GenBank/DDBJ databases">
        <title>Whole genome shotgun sequence of Gordonia otitidis NBRC 100426.</title>
        <authorList>
            <person name="Yoshida I."/>
            <person name="Hosoyama A."/>
            <person name="Tsuchikane K."/>
            <person name="Katsumata H."/>
            <person name="Yamazaki S."/>
            <person name="Fujita N."/>
        </authorList>
    </citation>
    <scope>NUCLEOTIDE SEQUENCE [LARGE SCALE GENOMIC DNA]</scope>
    <source>
        <strain evidence="2">NBRC 100426</strain>
    </source>
</reference>
<evidence type="ECO:0000259" key="1">
    <source>
        <dbReference type="Pfam" id="PF05713"/>
    </source>
</evidence>
<gene>
    <name evidence="2" type="ORF">GOOTI_034_00070</name>
</gene>
<dbReference type="STRING" id="1108044.GOOTI_034_00070"/>
<dbReference type="EMBL" id="BAFB01000034">
    <property type="protein sequence ID" value="GAB32940.1"/>
    <property type="molecule type" value="Genomic_DNA"/>
</dbReference>
<dbReference type="RefSeq" id="WP_007237201.1">
    <property type="nucleotide sequence ID" value="NZ_BAFB01000034.1"/>
</dbReference>
<keyword evidence="3" id="KW-1185">Reference proteome</keyword>
<sequence length="160" mass="17228">MNAFRVPVAEDAPAPVLRVRRIPLRVNDAEYDVLRAAATRAGRGQLAAWARRQLLDVATGKLPTAVANPVGREAENGVQSHQVSAVGASNEVAELARAVRELVRVGTNLNQCTRSLNSPGGDENGSWVRWLETHVGEIEAHVEAVRACAEAVRDAHTERA</sequence>
<accession>H5THI2</accession>
<organism evidence="2 3">
    <name type="scientific">Gordonia otitidis (strain DSM 44809 / CCUG 52243 / JCM 12355 / NBRC 100426 / IFM 10032)</name>
    <dbReference type="NCBI Taxonomy" id="1108044"/>
    <lineage>
        <taxon>Bacteria</taxon>
        <taxon>Bacillati</taxon>
        <taxon>Actinomycetota</taxon>
        <taxon>Actinomycetes</taxon>
        <taxon>Mycobacteriales</taxon>
        <taxon>Gordoniaceae</taxon>
        <taxon>Gordonia</taxon>
    </lineage>
</organism>